<keyword evidence="2" id="KW-0812">Transmembrane</keyword>
<evidence type="ECO:0000313" key="3">
    <source>
        <dbReference type="EMBL" id="CAL7938619.1"/>
    </source>
</evidence>
<dbReference type="Proteomes" id="UP001642520">
    <property type="component" value="Unassembled WGS sequence"/>
</dbReference>
<sequence>MAIASENSVTIVIRTWVFMIIFCFAGCAAGSCLSYGHSCWGAHGKRNGAHNNAYLASLKSLNDMQQDIPSLTKEQLILSRLIGRPLTSNKNKGRWDRFLKVKMNYPEHFDDDELSVHLSDASIRDQNNNEDMDEDKRRRTSNVAGSINDDRKQIPEILLISNNENSQHGSKPQNVELFKFLSDINGNFE</sequence>
<accession>A0ABP1NC91</accession>
<evidence type="ECO:0000256" key="2">
    <source>
        <dbReference type="SAM" id="Phobius"/>
    </source>
</evidence>
<proteinExistence type="predicted"/>
<keyword evidence="4" id="KW-1185">Reference proteome</keyword>
<keyword evidence="2" id="KW-0472">Membrane</keyword>
<dbReference type="EMBL" id="CAXAJV020001289">
    <property type="protein sequence ID" value="CAL7938619.1"/>
    <property type="molecule type" value="Genomic_DNA"/>
</dbReference>
<name>A0ABP1NC91_XYLVO</name>
<protein>
    <submittedName>
        <fullName evidence="3">Uncharacterized protein</fullName>
    </submittedName>
</protein>
<keyword evidence="2" id="KW-1133">Transmembrane helix</keyword>
<feature type="region of interest" description="Disordered" evidence="1">
    <location>
        <begin position="120"/>
        <end position="144"/>
    </location>
</feature>
<reference evidence="3 4" key="1">
    <citation type="submission" date="2024-08" db="EMBL/GenBank/DDBJ databases">
        <authorList>
            <person name="Will J Nash"/>
            <person name="Angela Man"/>
            <person name="Seanna McTaggart"/>
            <person name="Kendall Baker"/>
            <person name="Tom Barker"/>
            <person name="Leah Catchpole"/>
            <person name="Alex Durrant"/>
            <person name="Karim Gharbi"/>
            <person name="Naomi Irish"/>
            <person name="Gemy Kaithakottil"/>
            <person name="Debby Ku"/>
            <person name="Aaliyah Providence"/>
            <person name="Felix Shaw"/>
            <person name="David Swarbreck"/>
            <person name="Chris Watkins"/>
            <person name="Ann M. McCartney"/>
            <person name="Giulio Formenti"/>
            <person name="Alice Mouton"/>
            <person name="Noel Vella"/>
            <person name="Bjorn M von Reumont"/>
            <person name="Adriana Vella"/>
            <person name="Wilfried Haerty"/>
        </authorList>
    </citation>
    <scope>NUCLEOTIDE SEQUENCE [LARGE SCALE GENOMIC DNA]</scope>
</reference>
<gene>
    <name evidence="3" type="ORF">XYLVIOL_LOCUS3386</name>
</gene>
<comment type="caution">
    <text evidence="3">The sequence shown here is derived from an EMBL/GenBank/DDBJ whole genome shotgun (WGS) entry which is preliminary data.</text>
</comment>
<evidence type="ECO:0000256" key="1">
    <source>
        <dbReference type="SAM" id="MobiDB-lite"/>
    </source>
</evidence>
<organism evidence="3 4">
    <name type="scientific">Xylocopa violacea</name>
    <name type="common">Violet carpenter bee</name>
    <name type="synonym">Apis violacea</name>
    <dbReference type="NCBI Taxonomy" id="135666"/>
    <lineage>
        <taxon>Eukaryota</taxon>
        <taxon>Metazoa</taxon>
        <taxon>Ecdysozoa</taxon>
        <taxon>Arthropoda</taxon>
        <taxon>Hexapoda</taxon>
        <taxon>Insecta</taxon>
        <taxon>Pterygota</taxon>
        <taxon>Neoptera</taxon>
        <taxon>Endopterygota</taxon>
        <taxon>Hymenoptera</taxon>
        <taxon>Apocrita</taxon>
        <taxon>Aculeata</taxon>
        <taxon>Apoidea</taxon>
        <taxon>Anthophila</taxon>
        <taxon>Apidae</taxon>
        <taxon>Xylocopa</taxon>
        <taxon>Xylocopa</taxon>
    </lineage>
</organism>
<feature type="transmembrane region" description="Helical" evidence="2">
    <location>
        <begin position="16"/>
        <end position="36"/>
    </location>
</feature>
<evidence type="ECO:0000313" key="4">
    <source>
        <dbReference type="Proteomes" id="UP001642520"/>
    </source>
</evidence>